<evidence type="ECO:0000313" key="1">
    <source>
        <dbReference type="EMBL" id="GHA06009.1"/>
    </source>
</evidence>
<dbReference type="EMBL" id="BMXA01000002">
    <property type="protein sequence ID" value="GHA06009.1"/>
    <property type="molecule type" value="Genomic_DNA"/>
</dbReference>
<reference evidence="1" key="2">
    <citation type="submission" date="2020-09" db="EMBL/GenBank/DDBJ databases">
        <authorList>
            <person name="Sun Q."/>
            <person name="Kim S."/>
        </authorList>
    </citation>
    <scope>NUCLEOTIDE SEQUENCE</scope>
    <source>
        <strain evidence="1">KCTC 12711</strain>
    </source>
</reference>
<name>A0A918RPG8_9GAMM</name>
<organism evidence="1 2">
    <name type="scientific">Arenicella chitinivorans</name>
    <dbReference type="NCBI Taxonomy" id="1329800"/>
    <lineage>
        <taxon>Bacteria</taxon>
        <taxon>Pseudomonadati</taxon>
        <taxon>Pseudomonadota</taxon>
        <taxon>Gammaproteobacteria</taxon>
        <taxon>Arenicellales</taxon>
        <taxon>Arenicellaceae</taxon>
        <taxon>Arenicella</taxon>
    </lineage>
</organism>
<comment type="caution">
    <text evidence="1">The sequence shown here is derived from an EMBL/GenBank/DDBJ whole genome shotgun (WGS) entry which is preliminary data.</text>
</comment>
<dbReference type="Proteomes" id="UP000614811">
    <property type="component" value="Unassembled WGS sequence"/>
</dbReference>
<protein>
    <recommendedName>
        <fullName evidence="3">Glycosyltransferase</fullName>
    </recommendedName>
</protein>
<dbReference type="CDD" id="cd03801">
    <property type="entry name" value="GT4_PimA-like"/>
    <property type="match status" value="1"/>
</dbReference>
<reference evidence="1" key="1">
    <citation type="journal article" date="2014" name="Int. J. Syst. Evol. Microbiol.">
        <title>Complete genome sequence of Corynebacterium casei LMG S-19264T (=DSM 44701T), isolated from a smear-ripened cheese.</title>
        <authorList>
            <consortium name="US DOE Joint Genome Institute (JGI-PGF)"/>
            <person name="Walter F."/>
            <person name="Albersmeier A."/>
            <person name="Kalinowski J."/>
            <person name="Ruckert C."/>
        </authorList>
    </citation>
    <scope>NUCLEOTIDE SEQUENCE</scope>
    <source>
        <strain evidence="1">KCTC 12711</strain>
    </source>
</reference>
<dbReference type="InterPro" id="IPR050194">
    <property type="entry name" value="Glycosyltransferase_grp1"/>
</dbReference>
<dbReference type="AlphaFoldDB" id="A0A918RPG8"/>
<keyword evidence="2" id="KW-1185">Reference proteome</keyword>
<proteinExistence type="predicted"/>
<dbReference type="PANTHER" id="PTHR45947">
    <property type="entry name" value="SULFOQUINOVOSYL TRANSFERASE SQD2"/>
    <property type="match status" value="1"/>
</dbReference>
<dbReference type="Gene3D" id="3.40.50.2000">
    <property type="entry name" value="Glycogen Phosphorylase B"/>
    <property type="match status" value="2"/>
</dbReference>
<accession>A0A918RPG8</accession>
<gene>
    <name evidence="1" type="ORF">GCM10008090_14560</name>
</gene>
<evidence type="ECO:0000313" key="2">
    <source>
        <dbReference type="Proteomes" id="UP000614811"/>
    </source>
</evidence>
<dbReference type="SUPFAM" id="SSF53756">
    <property type="entry name" value="UDP-Glycosyltransferase/glycogen phosphorylase"/>
    <property type="match status" value="1"/>
</dbReference>
<evidence type="ECO:0008006" key="3">
    <source>
        <dbReference type="Google" id="ProtNLM"/>
    </source>
</evidence>
<dbReference type="Pfam" id="PF13692">
    <property type="entry name" value="Glyco_trans_1_4"/>
    <property type="match status" value="1"/>
</dbReference>
<dbReference type="PANTHER" id="PTHR45947:SF3">
    <property type="entry name" value="SULFOQUINOVOSYL TRANSFERASE SQD2"/>
    <property type="match status" value="1"/>
</dbReference>
<sequence length="374" mass="42529">MRVLIYQRIVPHYRVRFFEALHTRLKKVGIEMQLVYGNHRDGYVPEGVDIDQEWAVKVNNRYLSIFGQEIVFQGGFSALRGKPCLVIVEQASRLTLNYLIHLSKRTYGFKLAYWGHGQNFQCPEVGIKSVLKNLLLKQVDHFFAYTTSSMNILTERGFDRRNVTVVDNSIDTTKLQFELSQCSDAQIEKIRRDLEIDSDTIGLFCGGLDERKEFDFLFQACDRIKNELSAFNIIFIGHGPKMMELKEFAASRPWVHVVGPITGQEKAAYFTLARCLVMPGALGLVVIDSFVSSTPMVTTEIETHSPEFDYLISGENSLITKVDIDEFSKQVVMLFKDQGLHARLQEGGRASATQFTLANMVERFAIGIENTLTE</sequence>
<dbReference type="RefSeq" id="WP_189399392.1">
    <property type="nucleotide sequence ID" value="NZ_BMXA01000002.1"/>
</dbReference>
<dbReference type="GO" id="GO:0016757">
    <property type="term" value="F:glycosyltransferase activity"/>
    <property type="evidence" value="ECO:0007669"/>
    <property type="project" value="TreeGrafter"/>
</dbReference>